<dbReference type="InterPro" id="IPR050204">
    <property type="entry name" value="AraC_XylS_family_regulators"/>
</dbReference>
<dbReference type="Gene3D" id="1.10.10.60">
    <property type="entry name" value="Homeodomain-like"/>
    <property type="match status" value="2"/>
</dbReference>
<dbReference type="InterPro" id="IPR014710">
    <property type="entry name" value="RmlC-like_jellyroll"/>
</dbReference>
<dbReference type="Pfam" id="PF12852">
    <property type="entry name" value="Cupin_6"/>
    <property type="match status" value="1"/>
</dbReference>
<dbReference type="SMART" id="SM00342">
    <property type="entry name" value="HTH_ARAC"/>
    <property type="match status" value="1"/>
</dbReference>
<feature type="domain" description="HTH araC/xylS-type" evidence="5">
    <location>
        <begin position="194"/>
        <end position="292"/>
    </location>
</feature>
<dbReference type="EMBL" id="BAAAHP010000087">
    <property type="protein sequence ID" value="GAA0937913.1"/>
    <property type="molecule type" value="Genomic_DNA"/>
</dbReference>
<dbReference type="Pfam" id="PF12833">
    <property type="entry name" value="HTH_18"/>
    <property type="match status" value="1"/>
</dbReference>
<dbReference type="Proteomes" id="UP001499967">
    <property type="component" value="Unassembled WGS sequence"/>
</dbReference>
<dbReference type="InterPro" id="IPR018062">
    <property type="entry name" value="HTH_AraC-typ_CS"/>
</dbReference>
<evidence type="ECO:0000259" key="5">
    <source>
        <dbReference type="PROSITE" id="PS01124"/>
    </source>
</evidence>
<reference evidence="6 7" key="1">
    <citation type="journal article" date="2019" name="Int. J. Syst. Evol. Microbiol.">
        <title>The Global Catalogue of Microorganisms (GCM) 10K type strain sequencing project: providing services to taxonomists for standard genome sequencing and annotation.</title>
        <authorList>
            <consortium name="The Broad Institute Genomics Platform"/>
            <consortium name="The Broad Institute Genome Sequencing Center for Infectious Disease"/>
            <person name="Wu L."/>
            <person name="Ma J."/>
        </authorList>
    </citation>
    <scope>NUCLEOTIDE SEQUENCE [LARGE SCALE GENOMIC DNA]</scope>
    <source>
        <strain evidence="6 7">JCM 11117</strain>
    </source>
</reference>
<evidence type="ECO:0000313" key="6">
    <source>
        <dbReference type="EMBL" id="GAA0937913.1"/>
    </source>
</evidence>
<keyword evidence="3" id="KW-0010">Activator</keyword>
<dbReference type="SUPFAM" id="SSF51215">
    <property type="entry name" value="Regulatory protein AraC"/>
    <property type="match status" value="1"/>
</dbReference>
<keyword evidence="4" id="KW-0804">Transcription</keyword>
<proteinExistence type="predicted"/>
<dbReference type="InterPro" id="IPR032783">
    <property type="entry name" value="AraC_lig"/>
</dbReference>
<evidence type="ECO:0000256" key="2">
    <source>
        <dbReference type="ARBA" id="ARBA00023125"/>
    </source>
</evidence>
<evidence type="ECO:0000256" key="3">
    <source>
        <dbReference type="ARBA" id="ARBA00023159"/>
    </source>
</evidence>
<keyword evidence="2" id="KW-0238">DNA-binding</keyword>
<protein>
    <submittedName>
        <fullName evidence="6">AraC family transcriptional regulator</fullName>
    </submittedName>
</protein>
<dbReference type="PANTHER" id="PTHR46796">
    <property type="entry name" value="HTH-TYPE TRANSCRIPTIONAL ACTIVATOR RHAS-RELATED"/>
    <property type="match status" value="1"/>
</dbReference>
<accession>A0ABN1Q5T4</accession>
<dbReference type="InterPro" id="IPR018060">
    <property type="entry name" value="HTH_AraC"/>
</dbReference>
<dbReference type="InterPro" id="IPR037923">
    <property type="entry name" value="HTH-like"/>
</dbReference>
<name>A0ABN1Q5T4_9PSEU</name>
<evidence type="ECO:0000256" key="4">
    <source>
        <dbReference type="ARBA" id="ARBA00023163"/>
    </source>
</evidence>
<dbReference type="PANTHER" id="PTHR46796:SF7">
    <property type="entry name" value="ARAC FAMILY TRANSCRIPTIONAL REGULATOR"/>
    <property type="match status" value="1"/>
</dbReference>
<evidence type="ECO:0000313" key="7">
    <source>
        <dbReference type="Proteomes" id="UP001499967"/>
    </source>
</evidence>
<dbReference type="PROSITE" id="PS01124">
    <property type="entry name" value="HTH_ARAC_FAMILY_2"/>
    <property type="match status" value="1"/>
</dbReference>
<organism evidence="6 7">
    <name type="scientific">Pseudonocardia zijingensis</name>
    <dbReference type="NCBI Taxonomy" id="153376"/>
    <lineage>
        <taxon>Bacteria</taxon>
        <taxon>Bacillati</taxon>
        <taxon>Actinomycetota</taxon>
        <taxon>Actinomycetes</taxon>
        <taxon>Pseudonocardiales</taxon>
        <taxon>Pseudonocardiaceae</taxon>
        <taxon>Pseudonocardia</taxon>
    </lineage>
</organism>
<keyword evidence="7" id="KW-1185">Reference proteome</keyword>
<sequence>MGAVLGRLTRVGEDPAMDVLSDAIGAMRVGRPSLSPEVADPSWETEVPPFEGARFYVGTAGRIRVAAPDEAVTLQPGDAVLLPHGIAHTLGNATGSTARFLSGTYRLERARPHPLFQDLADLVSLPAHEDRYPGLQASIDLLRGELDERMHGRDVVLPALLEVLLVHLIRACLRERAGSRATGWCVALDDEVIARSLRAVHERPADPWTVESLGAHAGLSRAAFARRFTAMVGQPPLTYLTWWRLTTAARLLQTTDAPLAAVAQRSGYGSAYSFADAFKREYGISAGRYRQQHRTRPPA</sequence>
<comment type="caution">
    <text evidence="6">The sequence shown here is derived from an EMBL/GenBank/DDBJ whole genome shotgun (WGS) entry which is preliminary data.</text>
</comment>
<keyword evidence="1" id="KW-0805">Transcription regulation</keyword>
<dbReference type="InterPro" id="IPR009057">
    <property type="entry name" value="Homeodomain-like_sf"/>
</dbReference>
<dbReference type="SUPFAM" id="SSF46689">
    <property type="entry name" value="Homeodomain-like"/>
    <property type="match status" value="2"/>
</dbReference>
<dbReference type="Gene3D" id="2.60.120.10">
    <property type="entry name" value="Jelly Rolls"/>
    <property type="match status" value="1"/>
</dbReference>
<evidence type="ECO:0000256" key="1">
    <source>
        <dbReference type="ARBA" id="ARBA00023015"/>
    </source>
</evidence>
<dbReference type="PROSITE" id="PS00041">
    <property type="entry name" value="HTH_ARAC_FAMILY_1"/>
    <property type="match status" value="1"/>
</dbReference>
<gene>
    <name evidence="6" type="ORF">GCM10009559_31380</name>
</gene>